<keyword evidence="3" id="KW-1185">Reference proteome</keyword>
<gene>
    <name evidence="2" type="ORF">EKO04_011593</name>
</gene>
<accession>A0A8H7MD88</accession>
<sequence length="239" mass="26891">MVRSDCFSPHGSRGFDPRSSYQNHQQFLGPQQSRFALPAVMTTSLPIPMPGNVGRINYINHVGQWPREVGKYPCAQEPLRMYPSVPRSHYQPISPSPFQYSTFKEELFLQQALAFRHSAEPFLVSSIGQCSTHTQSIDGNREDEGLTGEITSAAHLGDISIPVPERPVTRWSQANVDPVKKQQPSEANSLRSKQVLLWIDGIPPPLFNHHDHRLGPEPLRRLPTPPCSAGFKIWEDVRP</sequence>
<name>A0A8H7MD88_9PLEO</name>
<dbReference type="AlphaFoldDB" id="A0A8H7MD88"/>
<organism evidence="2 3">
    <name type="scientific">Ascochyta lentis</name>
    <dbReference type="NCBI Taxonomy" id="205686"/>
    <lineage>
        <taxon>Eukaryota</taxon>
        <taxon>Fungi</taxon>
        <taxon>Dikarya</taxon>
        <taxon>Ascomycota</taxon>
        <taxon>Pezizomycotina</taxon>
        <taxon>Dothideomycetes</taxon>
        <taxon>Pleosporomycetidae</taxon>
        <taxon>Pleosporales</taxon>
        <taxon>Pleosporineae</taxon>
        <taxon>Didymellaceae</taxon>
        <taxon>Ascochyta</taxon>
    </lineage>
</organism>
<comment type="caution">
    <text evidence="2">The sequence shown here is derived from an EMBL/GenBank/DDBJ whole genome shotgun (WGS) entry which is preliminary data.</text>
</comment>
<feature type="region of interest" description="Disordered" evidence="1">
    <location>
        <begin position="1"/>
        <end position="23"/>
    </location>
</feature>
<proteinExistence type="predicted"/>
<evidence type="ECO:0000313" key="3">
    <source>
        <dbReference type="Proteomes" id="UP000651452"/>
    </source>
</evidence>
<dbReference type="Proteomes" id="UP000651452">
    <property type="component" value="Unassembled WGS sequence"/>
</dbReference>
<reference evidence="2" key="2">
    <citation type="submission" date="2020-09" db="EMBL/GenBank/DDBJ databases">
        <title>Reference genome assembly for Australian Ascochyta lentis isolate Al4.</title>
        <authorList>
            <person name="Lee R.C."/>
            <person name="Farfan-Caceres L.M."/>
            <person name="Debler J.W."/>
            <person name="Williams A.H."/>
            <person name="Henares B.M."/>
        </authorList>
    </citation>
    <scope>NUCLEOTIDE SEQUENCE</scope>
    <source>
        <strain evidence="2">Al4</strain>
    </source>
</reference>
<reference evidence="2" key="1">
    <citation type="submission" date="2018-12" db="EMBL/GenBank/DDBJ databases">
        <authorList>
            <person name="Syme R.A."/>
            <person name="Farfan-Caceres L."/>
            <person name="Lichtenzveig J."/>
        </authorList>
    </citation>
    <scope>NUCLEOTIDE SEQUENCE</scope>
    <source>
        <strain evidence="2">Al4</strain>
    </source>
</reference>
<dbReference type="EMBL" id="RZGK01000024">
    <property type="protein sequence ID" value="KAF9690460.1"/>
    <property type="molecule type" value="Genomic_DNA"/>
</dbReference>
<evidence type="ECO:0000256" key="1">
    <source>
        <dbReference type="SAM" id="MobiDB-lite"/>
    </source>
</evidence>
<protein>
    <submittedName>
        <fullName evidence="2">Uncharacterized protein</fullName>
    </submittedName>
</protein>
<evidence type="ECO:0000313" key="2">
    <source>
        <dbReference type="EMBL" id="KAF9690460.1"/>
    </source>
</evidence>